<proteinExistence type="inferred from homology"/>
<protein>
    <recommendedName>
        <fullName evidence="9">Mitochondrial carrier protein</fullName>
    </recommendedName>
</protein>
<dbReference type="EMBL" id="HBHY01022775">
    <property type="protein sequence ID" value="CAE0154329.1"/>
    <property type="molecule type" value="Transcribed_RNA"/>
</dbReference>
<keyword evidence="4" id="KW-0677">Repeat</keyword>
<comment type="similarity">
    <text evidence="7">Belongs to the mitochondrial carrier (TC 2.A.29) family.</text>
</comment>
<dbReference type="Gene3D" id="1.50.40.10">
    <property type="entry name" value="Mitochondrial carrier domain"/>
    <property type="match status" value="1"/>
</dbReference>
<dbReference type="AlphaFoldDB" id="A0A7S3C7H9"/>
<keyword evidence="3 6" id="KW-0812">Transmembrane</keyword>
<keyword evidence="2 7" id="KW-0813">Transport</keyword>
<feature type="repeat" description="Solcar" evidence="6">
    <location>
        <begin position="1"/>
        <end position="61"/>
    </location>
</feature>
<accession>A0A7S3C7H9</accession>
<comment type="subcellular location">
    <subcellularLocation>
        <location evidence="1">Membrane</location>
        <topology evidence="1">Multi-pass membrane protein</topology>
    </subcellularLocation>
</comment>
<evidence type="ECO:0000313" key="8">
    <source>
        <dbReference type="EMBL" id="CAE0154329.1"/>
    </source>
</evidence>
<dbReference type="PANTHER" id="PTHR24089">
    <property type="entry name" value="SOLUTE CARRIER FAMILY 25"/>
    <property type="match status" value="1"/>
</dbReference>
<dbReference type="Pfam" id="PF00153">
    <property type="entry name" value="Mito_carr"/>
    <property type="match status" value="3"/>
</dbReference>
<dbReference type="SUPFAM" id="SSF103506">
    <property type="entry name" value="Mitochondrial carrier"/>
    <property type="match status" value="1"/>
</dbReference>
<dbReference type="InterPro" id="IPR018108">
    <property type="entry name" value="MCP_transmembrane"/>
</dbReference>
<feature type="repeat" description="Solcar" evidence="6">
    <location>
        <begin position="191"/>
        <end position="270"/>
    </location>
</feature>
<keyword evidence="5 6" id="KW-0472">Membrane</keyword>
<dbReference type="GO" id="GO:0055085">
    <property type="term" value="P:transmembrane transport"/>
    <property type="evidence" value="ECO:0007669"/>
    <property type="project" value="InterPro"/>
</dbReference>
<evidence type="ECO:0000256" key="6">
    <source>
        <dbReference type="PROSITE-ProRule" id="PRU00282"/>
    </source>
</evidence>
<gene>
    <name evidence="8" type="ORF">PSIN1315_LOCUS14617</name>
</gene>
<dbReference type="GO" id="GO:0016020">
    <property type="term" value="C:membrane"/>
    <property type="evidence" value="ECO:0007669"/>
    <property type="project" value="UniProtKB-SubCell"/>
</dbReference>
<dbReference type="InterPro" id="IPR002067">
    <property type="entry name" value="MCP"/>
</dbReference>
<name>A0A7S3C7H9_9VIRI</name>
<sequence>MEMMVGVHSATLRRRGLLRSLRALLARGGVSELWAGNGTNLMRVVPFRAVNFCTFDMLKRALDSGLLGSQADTIGLGSDGGDGPHASRFLAGAGAGVVATLVCFPLDTVRTLLLSQAGGARLGPLALAATAQEVVCAHGVGRLYRGIKPAMISQAPSSALFYGTYDLLKTNTLRRRSASDADEEPMLTAAESLLFGGMAGMVSEACCFPLEVLRRRMQVSGGKVGVTALVRGILREGGLRSLYGGVLPAVLQVIPNAAMGYFTYERTLYWISHRRTAD</sequence>
<reference evidence="8" key="1">
    <citation type="submission" date="2021-01" db="EMBL/GenBank/DDBJ databases">
        <authorList>
            <person name="Corre E."/>
            <person name="Pelletier E."/>
            <person name="Niang G."/>
            <person name="Scheremetjew M."/>
            <person name="Finn R."/>
            <person name="Kale V."/>
            <person name="Holt S."/>
            <person name="Cochrane G."/>
            <person name="Meng A."/>
            <person name="Brown T."/>
            <person name="Cohen L."/>
        </authorList>
    </citation>
    <scope>NUCLEOTIDE SEQUENCE</scope>
    <source>
        <strain evidence="8">RCC927</strain>
    </source>
</reference>
<dbReference type="InterPro" id="IPR023395">
    <property type="entry name" value="MCP_dom_sf"/>
</dbReference>
<evidence type="ECO:0000256" key="1">
    <source>
        <dbReference type="ARBA" id="ARBA00004141"/>
    </source>
</evidence>
<evidence type="ECO:0000256" key="4">
    <source>
        <dbReference type="ARBA" id="ARBA00022737"/>
    </source>
</evidence>
<evidence type="ECO:0000256" key="5">
    <source>
        <dbReference type="ARBA" id="ARBA00023136"/>
    </source>
</evidence>
<evidence type="ECO:0008006" key="9">
    <source>
        <dbReference type="Google" id="ProtNLM"/>
    </source>
</evidence>
<organism evidence="8">
    <name type="scientific">Prasinoderma singulare</name>
    <dbReference type="NCBI Taxonomy" id="676789"/>
    <lineage>
        <taxon>Eukaryota</taxon>
        <taxon>Viridiplantae</taxon>
        <taxon>Prasinodermophyta</taxon>
        <taxon>Prasinodermophyceae</taxon>
        <taxon>Prasinodermales</taxon>
        <taxon>Prasinodermaceae</taxon>
        <taxon>Prasinoderma</taxon>
    </lineage>
</organism>
<feature type="repeat" description="Solcar" evidence="6">
    <location>
        <begin position="83"/>
        <end position="171"/>
    </location>
</feature>
<evidence type="ECO:0000256" key="2">
    <source>
        <dbReference type="ARBA" id="ARBA00022448"/>
    </source>
</evidence>
<evidence type="ECO:0000256" key="3">
    <source>
        <dbReference type="ARBA" id="ARBA00022692"/>
    </source>
</evidence>
<evidence type="ECO:0000256" key="7">
    <source>
        <dbReference type="RuleBase" id="RU000488"/>
    </source>
</evidence>
<dbReference type="PROSITE" id="PS50920">
    <property type="entry name" value="SOLCAR"/>
    <property type="match status" value="3"/>
</dbReference>
<dbReference type="PRINTS" id="PR00926">
    <property type="entry name" value="MITOCARRIER"/>
</dbReference>